<dbReference type="Proteomes" id="UP000425960">
    <property type="component" value="Chromosome"/>
</dbReference>
<protein>
    <submittedName>
        <fullName evidence="1">Uncharacterized protein</fullName>
    </submittedName>
</protein>
<gene>
    <name evidence="1" type="ORF">DSCO28_43610</name>
</gene>
<evidence type="ECO:0000313" key="2">
    <source>
        <dbReference type="Proteomes" id="UP000425960"/>
    </source>
</evidence>
<dbReference type="AlphaFoldDB" id="A0A5K7ZU87"/>
<name>A0A5K7ZU87_9BACT</name>
<proteinExistence type="predicted"/>
<organism evidence="1 2">
    <name type="scientific">Desulfosarcina ovata subsp. sediminis</name>
    <dbReference type="NCBI Taxonomy" id="885957"/>
    <lineage>
        <taxon>Bacteria</taxon>
        <taxon>Pseudomonadati</taxon>
        <taxon>Thermodesulfobacteriota</taxon>
        <taxon>Desulfobacteria</taxon>
        <taxon>Desulfobacterales</taxon>
        <taxon>Desulfosarcinaceae</taxon>
        <taxon>Desulfosarcina</taxon>
    </lineage>
</organism>
<dbReference type="EMBL" id="AP021876">
    <property type="protein sequence ID" value="BBO83795.1"/>
    <property type="molecule type" value="Genomic_DNA"/>
</dbReference>
<reference evidence="1 2" key="1">
    <citation type="submission" date="2019-11" db="EMBL/GenBank/DDBJ databases">
        <title>Comparative genomics of hydrocarbon-degrading Desulfosarcina strains.</title>
        <authorList>
            <person name="Watanabe M."/>
            <person name="Kojima H."/>
            <person name="Fukui M."/>
        </authorList>
    </citation>
    <scope>NUCLEOTIDE SEQUENCE [LARGE SCALE GENOMIC DNA]</scope>
    <source>
        <strain evidence="1 2">28bB2T</strain>
    </source>
</reference>
<dbReference type="KEGG" id="dov:DSCO28_43610"/>
<accession>A0A5K7ZU87</accession>
<evidence type="ECO:0000313" key="1">
    <source>
        <dbReference type="EMBL" id="BBO83795.1"/>
    </source>
</evidence>
<sequence length="81" mass="9097">MYREFMKKSIAERQRPELVGGGLIRFMGGWSVVKSLRRSGTCEKGDARILGSGDFVSRMIDEAGHHVRRQLSDDAMLERAG</sequence>